<dbReference type="EMBL" id="CP018335">
    <property type="protein sequence ID" value="APM40606.1"/>
    <property type="molecule type" value="Genomic_DNA"/>
</dbReference>
<dbReference type="RefSeq" id="WP_073540182.1">
    <property type="nucleotide sequence ID" value="NZ_CP018335.1"/>
</dbReference>
<name>A0A1L5FC66_CLOKL</name>
<sequence length="53" mass="6176">MPKNKERIEQPIVENHQTASWANIYKTKPTSEVPLPNKVEVENAKEWVDSNEK</sequence>
<accession>A0A1L5FC66</accession>
<dbReference type="AlphaFoldDB" id="A0A1L5FC66"/>
<dbReference type="Proteomes" id="UP000184604">
    <property type="component" value="Chromosome"/>
</dbReference>
<dbReference type="OrthoDB" id="1708132at2"/>
<dbReference type="InterPro" id="IPR024209">
    <property type="entry name" value="CDIF630_02480-like"/>
</dbReference>
<evidence type="ECO:0000313" key="2">
    <source>
        <dbReference type="Proteomes" id="UP000184604"/>
    </source>
</evidence>
<gene>
    <name evidence="1" type="ORF">BS101_18705</name>
</gene>
<evidence type="ECO:0000313" key="1">
    <source>
        <dbReference type="EMBL" id="APM40606.1"/>
    </source>
</evidence>
<proteinExistence type="predicted"/>
<organism evidence="1 2">
    <name type="scientific">Clostridium kluyveri</name>
    <dbReference type="NCBI Taxonomy" id="1534"/>
    <lineage>
        <taxon>Bacteria</taxon>
        <taxon>Bacillati</taxon>
        <taxon>Bacillota</taxon>
        <taxon>Clostridia</taxon>
        <taxon>Eubacteriales</taxon>
        <taxon>Clostridiaceae</taxon>
        <taxon>Clostridium</taxon>
    </lineage>
</organism>
<protein>
    <submittedName>
        <fullName evidence="1">DUF3787 domain-containing protein</fullName>
    </submittedName>
</protein>
<reference evidence="1 2" key="1">
    <citation type="submission" date="2016-12" db="EMBL/GenBank/DDBJ databases">
        <title>Complete genome sequence of Clostridium kluyveri JZZ isolated from the pit mud of a Chinese flavor liquor-making factory.</title>
        <authorList>
            <person name="Wang Y."/>
        </authorList>
    </citation>
    <scope>NUCLEOTIDE SEQUENCE [LARGE SCALE GENOMIC DNA]</scope>
    <source>
        <strain evidence="1 2">JZZ</strain>
    </source>
</reference>
<dbReference type="Pfam" id="PF12655">
    <property type="entry name" value="CDIF630_02480-like"/>
    <property type="match status" value="1"/>
</dbReference>